<name>A0A8H3HER0_9AGAM</name>
<feature type="compositionally biased region" description="Polar residues" evidence="1">
    <location>
        <begin position="620"/>
        <end position="629"/>
    </location>
</feature>
<dbReference type="EMBL" id="CAJMXA010003640">
    <property type="protein sequence ID" value="CAE6508943.1"/>
    <property type="molecule type" value="Genomic_DNA"/>
</dbReference>
<proteinExistence type="predicted"/>
<protein>
    <submittedName>
        <fullName evidence="2">Uncharacterized protein</fullName>
    </submittedName>
</protein>
<feature type="region of interest" description="Disordered" evidence="1">
    <location>
        <begin position="510"/>
        <end position="559"/>
    </location>
</feature>
<feature type="compositionally biased region" description="Basic residues" evidence="1">
    <location>
        <begin position="530"/>
        <end position="549"/>
    </location>
</feature>
<organism evidence="2 3">
    <name type="scientific">Rhizoctonia solani</name>
    <dbReference type="NCBI Taxonomy" id="456999"/>
    <lineage>
        <taxon>Eukaryota</taxon>
        <taxon>Fungi</taxon>
        <taxon>Dikarya</taxon>
        <taxon>Basidiomycota</taxon>
        <taxon>Agaricomycotina</taxon>
        <taxon>Agaricomycetes</taxon>
        <taxon>Cantharellales</taxon>
        <taxon>Ceratobasidiaceae</taxon>
        <taxon>Rhizoctonia</taxon>
    </lineage>
</organism>
<dbReference type="AlphaFoldDB" id="A0A8H3HER0"/>
<evidence type="ECO:0000256" key="1">
    <source>
        <dbReference type="SAM" id="MobiDB-lite"/>
    </source>
</evidence>
<dbReference type="Proteomes" id="UP000663853">
    <property type="component" value="Unassembled WGS sequence"/>
</dbReference>
<feature type="region of interest" description="Disordered" evidence="1">
    <location>
        <begin position="485"/>
        <end position="504"/>
    </location>
</feature>
<feature type="compositionally biased region" description="Low complexity" evidence="1">
    <location>
        <begin position="515"/>
        <end position="529"/>
    </location>
</feature>
<feature type="compositionally biased region" description="Basic and acidic residues" evidence="1">
    <location>
        <begin position="704"/>
        <end position="719"/>
    </location>
</feature>
<evidence type="ECO:0000313" key="2">
    <source>
        <dbReference type="EMBL" id="CAE6508943.1"/>
    </source>
</evidence>
<feature type="region of interest" description="Disordered" evidence="1">
    <location>
        <begin position="1"/>
        <end position="32"/>
    </location>
</feature>
<feature type="region of interest" description="Disordered" evidence="1">
    <location>
        <begin position="590"/>
        <end position="642"/>
    </location>
</feature>
<feature type="compositionally biased region" description="Low complexity" evidence="1">
    <location>
        <begin position="596"/>
        <end position="610"/>
    </location>
</feature>
<feature type="region of interest" description="Disordered" evidence="1">
    <location>
        <begin position="430"/>
        <end position="458"/>
    </location>
</feature>
<sequence length="823" mass="88678">MIPNVDPHSPPHPPVHLNSAGRPSTTPSSPIVGAFGQWGEQSEALLSSAMGSFVNKAKAIWRGKRHSYQWAGSVDLRGDKDTSRPATQRQATLPIPLPSTFGGFARRPTRRRNGGSMQISSPTLISGPSFSLDGQGVWPLDTEADISREFTRIRSSRSHGSERRTSLPATIDGHSKCDRYSRSMSASTLVPPDTSYLTVGPPRVGSVPNLRECGSTEFTPSIDGPSEYDTVCCASPRMMDGLELGVSDTMVAISEAGFLQSSESEDVLEDTKKLREALANMFPMTDIETEGRLVAETSRKCAEGSHDIIDRYLEDESSPLYPLCIQERNESGQSSGQSTPGSASQITLAASVIQSLWVSRDCQPHLCSSSLYRLEIQSPVGPRSVELVSNDICILGSGVIIERATPVSGPTLKPLHIEDAASRSTLHVPLSVPPRVPARSPSRPNLGQRAHSSPSTSTLLDTSLLVPSWSCTPDSSLSKASIISGQASEGSFRTGRSRRTSRSLFVESQVAQVMRPSPLTGSSRSSSLPRKGRSQSRLAKMKSKSKSIKKPTPADISKPIRTEPAAEWIVVSTSSRTLYHRKASKSSFRRSLYAQSSISSRHSGMSRASSTKTGIVKSPSIRSGLTSLSAKPGLRASQSRSALHTKSRARLYSHGVNPKLSVVALQMSEIHSSSSTRSLSGASKENLTPSTEPPHRPPRSPARSHPEHQREDTNEKENRPTPVLEGRSPLGFTFQLAALEAAIDRQFARPNFAVTPPSPGLRRSRTTKRRSSGVSRNQELNDVHALVAGMGGNGALLRRAPTVAVPPRSPARVAMSARTGNWI</sequence>
<feature type="region of interest" description="Disordered" evidence="1">
    <location>
        <begin position="673"/>
        <end position="727"/>
    </location>
</feature>
<gene>
    <name evidence="2" type="ORF">RDB_LOCUS124226</name>
</gene>
<comment type="caution">
    <text evidence="2">The sequence shown here is derived from an EMBL/GenBank/DDBJ whole genome shotgun (WGS) entry which is preliminary data.</text>
</comment>
<reference evidence="2" key="1">
    <citation type="submission" date="2021-01" db="EMBL/GenBank/DDBJ databases">
        <authorList>
            <person name="Kaushik A."/>
        </authorList>
    </citation>
    <scope>NUCLEOTIDE SEQUENCE</scope>
    <source>
        <strain evidence="2">AG6-10EEA</strain>
    </source>
</reference>
<feature type="compositionally biased region" description="Basic residues" evidence="1">
    <location>
        <begin position="762"/>
        <end position="771"/>
    </location>
</feature>
<feature type="region of interest" description="Disordered" evidence="1">
    <location>
        <begin position="750"/>
        <end position="779"/>
    </location>
</feature>
<evidence type="ECO:0000313" key="3">
    <source>
        <dbReference type="Proteomes" id="UP000663853"/>
    </source>
</evidence>
<feature type="compositionally biased region" description="Low complexity" evidence="1">
    <location>
        <begin position="673"/>
        <end position="690"/>
    </location>
</feature>
<feature type="region of interest" description="Disordered" evidence="1">
    <location>
        <begin position="154"/>
        <end position="178"/>
    </location>
</feature>
<accession>A0A8H3HER0</accession>